<protein>
    <submittedName>
        <fullName evidence="2">DUF4180 domain-containing protein</fullName>
    </submittedName>
</protein>
<dbReference type="InterPro" id="IPR025438">
    <property type="entry name" value="DUF4180"/>
</dbReference>
<keyword evidence="3" id="KW-1185">Reference proteome</keyword>
<comment type="caution">
    <text evidence="2">The sequence shown here is derived from an EMBL/GenBank/DDBJ whole genome shotgun (WGS) entry which is preliminary data.</text>
</comment>
<evidence type="ECO:0000259" key="1">
    <source>
        <dbReference type="Pfam" id="PF13788"/>
    </source>
</evidence>
<dbReference type="Proteomes" id="UP000608071">
    <property type="component" value="Unassembled WGS sequence"/>
</dbReference>
<organism evidence="2 3">
    <name type="scientific">Paenibacillus gallinarum</name>
    <dbReference type="NCBI Taxonomy" id="2762232"/>
    <lineage>
        <taxon>Bacteria</taxon>
        <taxon>Bacillati</taxon>
        <taxon>Bacillota</taxon>
        <taxon>Bacilli</taxon>
        <taxon>Bacillales</taxon>
        <taxon>Paenibacillaceae</taxon>
        <taxon>Paenibacillus</taxon>
    </lineage>
</organism>
<accession>A0ABR8SU31</accession>
<feature type="domain" description="DUF4180" evidence="1">
    <location>
        <begin position="6"/>
        <end position="67"/>
    </location>
</feature>
<sequence>MKSEEYNLKKCLAGAILQKFTNYRVKVTIIGDFSMYPSQSFKDFIYECNSGKDICYLPTEQQTIEKLSI</sequence>
<evidence type="ECO:0000313" key="3">
    <source>
        <dbReference type="Proteomes" id="UP000608071"/>
    </source>
</evidence>
<gene>
    <name evidence="2" type="ORF">H9647_02895</name>
</gene>
<reference evidence="2 3" key="1">
    <citation type="submission" date="2020-08" db="EMBL/GenBank/DDBJ databases">
        <title>A Genomic Blueprint of the Chicken Gut Microbiome.</title>
        <authorList>
            <person name="Gilroy R."/>
            <person name="Ravi A."/>
            <person name="Getino M."/>
            <person name="Pursley I."/>
            <person name="Horton D.L."/>
            <person name="Alikhan N.-F."/>
            <person name="Baker D."/>
            <person name="Gharbi K."/>
            <person name="Hall N."/>
            <person name="Watson M."/>
            <person name="Adriaenssens E.M."/>
            <person name="Foster-Nyarko E."/>
            <person name="Jarju S."/>
            <person name="Secka A."/>
            <person name="Antonio M."/>
            <person name="Oren A."/>
            <person name="Chaudhuri R."/>
            <person name="La Ragione R.M."/>
            <person name="Hildebrand F."/>
            <person name="Pallen M.J."/>
        </authorList>
    </citation>
    <scope>NUCLEOTIDE SEQUENCE [LARGE SCALE GENOMIC DNA]</scope>
    <source>
        <strain evidence="2 3">Sa2BVA9</strain>
    </source>
</reference>
<dbReference type="EMBL" id="JACSQL010000001">
    <property type="protein sequence ID" value="MBD7967000.1"/>
    <property type="molecule type" value="Genomic_DNA"/>
</dbReference>
<dbReference type="Pfam" id="PF13788">
    <property type="entry name" value="DUF4180"/>
    <property type="match status" value="1"/>
</dbReference>
<evidence type="ECO:0000313" key="2">
    <source>
        <dbReference type="EMBL" id="MBD7967000.1"/>
    </source>
</evidence>
<proteinExistence type="predicted"/>
<name>A0ABR8SU31_9BACL</name>